<organism evidence="1 2">
    <name type="scientific">Enterococcus gallinarum</name>
    <dbReference type="NCBI Taxonomy" id="1353"/>
    <lineage>
        <taxon>Bacteria</taxon>
        <taxon>Bacillati</taxon>
        <taxon>Bacillota</taxon>
        <taxon>Bacilli</taxon>
        <taxon>Lactobacillales</taxon>
        <taxon>Enterococcaceae</taxon>
        <taxon>Enterococcus</taxon>
    </lineage>
</organism>
<evidence type="ECO:0000313" key="2">
    <source>
        <dbReference type="Proteomes" id="UP000254807"/>
    </source>
</evidence>
<gene>
    <name evidence="1" type="ORF">NCTC12360_00007</name>
</gene>
<dbReference type="Proteomes" id="UP000254807">
    <property type="component" value="Unassembled WGS sequence"/>
</dbReference>
<name>A0A376GXG9_ENTGA</name>
<proteinExistence type="predicted"/>
<dbReference type="AlphaFoldDB" id="A0A376GXG9"/>
<evidence type="ECO:0000313" key="1">
    <source>
        <dbReference type="EMBL" id="STD81594.1"/>
    </source>
</evidence>
<dbReference type="EMBL" id="UFYW01000001">
    <property type="protein sequence ID" value="STD81594.1"/>
    <property type="molecule type" value="Genomic_DNA"/>
</dbReference>
<sequence>MYPRTMNLRTKFDTLGKGFSPDSQAIGTYYAKEQ</sequence>
<keyword evidence="2" id="KW-1185">Reference proteome</keyword>
<accession>A0A376GXG9</accession>
<protein>
    <submittedName>
        <fullName evidence="1">ATP/GTP-binding protein</fullName>
    </submittedName>
</protein>
<reference evidence="1 2" key="1">
    <citation type="submission" date="2018-06" db="EMBL/GenBank/DDBJ databases">
        <authorList>
            <consortium name="Pathogen Informatics"/>
            <person name="Doyle S."/>
        </authorList>
    </citation>
    <scope>NUCLEOTIDE SEQUENCE [LARGE SCALE GENOMIC DNA]</scope>
    <source>
        <strain evidence="1 2">NCTC12360</strain>
    </source>
</reference>